<dbReference type="KEGG" id="ngr:NAEGRDRAFT_74656"/>
<gene>
    <name evidence="1" type="ORF">NAEGRDRAFT_74656</name>
</gene>
<protein>
    <submittedName>
        <fullName evidence="1">Predicted protein</fullName>
    </submittedName>
</protein>
<dbReference type="RefSeq" id="XP_002670355.1">
    <property type="nucleotide sequence ID" value="XM_002670309.1"/>
</dbReference>
<reference evidence="1 2" key="1">
    <citation type="journal article" date="2010" name="Cell">
        <title>The genome of Naegleria gruberi illuminates early eukaryotic versatility.</title>
        <authorList>
            <person name="Fritz-Laylin L.K."/>
            <person name="Prochnik S.E."/>
            <person name="Ginger M.L."/>
            <person name="Dacks J.B."/>
            <person name="Carpenter M.L."/>
            <person name="Field M.C."/>
            <person name="Kuo A."/>
            <person name="Paredez A."/>
            <person name="Chapman J."/>
            <person name="Pham J."/>
            <person name="Shu S."/>
            <person name="Neupane R."/>
            <person name="Cipriano M."/>
            <person name="Mancuso J."/>
            <person name="Tu H."/>
            <person name="Salamov A."/>
            <person name="Lindquist E."/>
            <person name="Shapiro H."/>
            <person name="Lucas S."/>
            <person name="Grigoriev I.V."/>
            <person name="Cande W.Z."/>
            <person name="Fulton C."/>
            <person name="Rokhsar D.S."/>
            <person name="Dawson S.C."/>
        </authorList>
    </citation>
    <scope>NUCLEOTIDE SEQUENCE [LARGE SCALE GENOMIC DNA]</scope>
    <source>
        <strain evidence="1 2">NEG-M</strain>
    </source>
</reference>
<dbReference type="InParanoid" id="D2VZX9"/>
<evidence type="ECO:0000313" key="2">
    <source>
        <dbReference type="Proteomes" id="UP000006671"/>
    </source>
</evidence>
<dbReference type="Proteomes" id="UP000006671">
    <property type="component" value="Unassembled WGS sequence"/>
</dbReference>
<accession>D2VZX9</accession>
<proteinExistence type="predicted"/>
<dbReference type="VEuPathDB" id="AmoebaDB:NAEGRDRAFT_74656"/>
<dbReference type="EMBL" id="GG738916">
    <property type="protein sequence ID" value="EFC37611.1"/>
    <property type="molecule type" value="Genomic_DNA"/>
</dbReference>
<keyword evidence="2" id="KW-1185">Reference proteome</keyword>
<sequence>MSSNQQQEGGSSSLSSSMTTRQENLRRKFCKDYSLPISILASPHFEYLIELYDDYLGCNGQWKEMNEIIQRDFRSSEGLFSMLANDVVNNLLGTIEKSEAYIKYNTSAVPEELWINRYLEFHPNVEGLDQKSLGQYFPVLNNCQEVYSGEHDGFYFVSVDMASANFNILRFIDPKIVLGCKTYKELIRLALKEKLETGNYESNHKLDSKKLLEELETNQSLVYKYLIDAKYLRQVLFGKLNPKLGNEKFDQNPRRKGTRK</sequence>
<organism evidence="2">
    <name type="scientific">Naegleria gruberi</name>
    <name type="common">Amoeba</name>
    <dbReference type="NCBI Taxonomy" id="5762"/>
    <lineage>
        <taxon>Eukaryota</taxon>
        <taxon>Discoba</taxon>
        <taxon>Heterolobosea</taxon>
        <taxon>Tetramitia</taxon>
        <taxon>Eutetramitia</taxon>
        <taxon>Vahlkampfiidae</taxon>
        <taxon>Naegleria</taxon>
    </lineage>
</organism>
<evidence type="ECO:0000313" key="1">
    <source>
        <dbReference type="EMBL" id="EFC37611.1"/>
    </source>
</evidence>
<dbReference type="GeneID" id="8857554"/>
<dbReference type="OrthoDB" id="10298477at2759"/>
<dbReference type="AlphaFoldDB" id="D2VZX9"/>
<name>D2VZX9_NAEGR</name>